<comment type="caution">
    <text evidence="1">The sequence shown here is derived from an EMBL/GenBank/DDBJ whole genome shotgun (WGS) entry which is preliminary data.</text>
</comment>
<keyword evidence="2" id="KW-1185">Reference proteome</keyword>
<name>A0ACC0XUM0_9ROSI</name>
<evidence type="ECO:0000313" key="2">
    <source>
        <dbReference type="Proteomes" id="UP001163603"/>
    </source>
</evidence>
<evidence type="ECO:0000313" key="1">
    <source>
        <dbReference type="EMBL" id="KAJ0024165.1"/>
    </source>
</evidence>
<gene>
    <name evidence="1" type="ORF">Pint_07599</name>
</gene>
<dbReference type="EMBL" id="CM047745">
    <property type="protein sequence ID" value="KAJ0024165.1"/>
    <property type="molecule type" value="Genomic_DNA"/>
</dbReference>
<organism evidence="1 2">
    <name type="scientific">Pistacia integerrima</name>
    <dbReference type="NCBI Taxonomy" id="434235"/>
    <lineage>
        <taxon>Eukaryota</taxon>
        <taxon>Viridiplantae</taxon>
        <taxon>Streptophyta</taxon>
        <taxon>Embryophyta</taxon>
        <taxon>Tracheophyta</taxon>
        <taxon>Spermatophyta</taxon>
        <taxon>Magnoliopsida</taxon>
        <taxon>eudicotyledons</taxon>
        <taxon>Gunneridae</taxon>
        <taxon>Pentapetalae</taxon>
        <taxon>rosids</taxon>
        <taxon>malvids</taxon>
        <taxon>Sapindales</taxon>
        <taxon>Anacardiaceae</taxon>
        <taxon>Pistacia</taxon>
    </lineage>
</organism>
<dbReference type="Proteomes" id="UP001163603">
    <property type="component" value="Chromosome 10"/>
</dbReference>
<protein>
    <submittedName>
        <fullName evidence="1">Uncharacterized protein</fullName>
    </submittedName>
</protein>
<proteinExistence type="predicted"/>
<accession>A0ACC0XUM0</accession>
<reference evidence="2" key="1">
    <citation type="journal article" date="2023" name="G3 (Bethesda)">
        <title>Genome assembly and association tests identify interacting loci associated with vigor, precocity, and sex in interspecific pistachio rootstocks.</title>
        <authorList>
            <person name="Palmer W."/>
            <person name="Jacygrad E."/>
            <person name="Sagayaradj S."/>
            <person name="Cavanaugh K."/>
            <person name="Han R."/>
            <person name="Bertier L."/>
            <person name="Beede B."/>
            <person name="Kafkas S."/>
            <person name="Golino D."/>
            <person name="Preece J."/>
            <person name="Michelmore R."/>
        </authorList>
    </citation>
    <scope>NUCLEOTIDE SEQUENCE [LARGE SCALE GENOMIC DNA]</scope>
</reference>
<sequence length="118" mass="13057">MLVSAVLGTGLAKALTYEEALQQSTSSSTFDVDVSHDDRQDTGDQIPNTWDKVGRDEEWVEEVKMGVPDSLDIRPPPEFRQVGSPDVRGLGKKHVSIVYKGEDKPGFLKKLSLKLKDT</sequence>